<sequence>MRSSLSRRASHRASRRLRAAATVGLLGATLLGAGASPASAAPDHARHTRYYLALGDSLAAGYQTLPGGGSEVGHGYAQDLARTLQARAAAAHRGFSFTDLGCPGETTGSMLGGGCPYPHPFPGSQLDAAVAFLKAHHKDDLLVTLDIGANNVDGCAAGGSLDAACAVKGIATAGKDLSTILDRLRAAAGPHTRIVGMNLYDPFLAAWMTGPQGKVLAGLSVPLADSLNATLGLVDAAHGIPTADVAKAFSTNAFLPLVPVAGQQVPLNVARIMSWTNMSRGDIHANDTGYQVIADAFLAKI</sequence>
<dbReference type="Pfam" id="PF13472">
    <property type="entry name" value="Lipase_GDSL_2"/>
    <property type="match status" value="1"/>
</dbReference>
<dbReference type="CDD" id="cd00229">
    <property type="entry name" value="SGNH_hydrolase"/>
    <property type="match status" value="1"/>
</dbReference>
<dbReference type="SUPFAM" id="SSF52266">
    <property type="entry name" value="SGNH hydrolase"/>
    <property type="match status" value="1"/>
</dbReference>
<proteinExistence type="predicted"/>
<feature type="signal peptide" evidence="1">
    <location>
        <begin position="1"/>
        <end position="40"/>
    </location>
</feature>
<reference evidence="3 4" key="1">
    <citation type="submission" date="2018-03" db="EMBL/GenBank/DDBJ databases">
        <title>Bioinformatic expansion and discovery of thiopeptide antibiotics.</title>
        <authorList>
            <person name="Schwalen C.J."/>
            <person name="Hudson G.A."/>
            <person name="Mitchell D.A."/>
        </authorList>
    </citation>
    <scope>NUCLEOTIDE SEQUENCE [LARGE SCALE GENOMIC DNA]</scope>
    <source>
        <strain evidence="3 4">ATCC 21389</strain>
    </source>
</reference>
<protein>
    <submittedName>
        <fullName evidence="3">SGNH/GDSL hydrolase family protein</fullName>
    </submittedName>
</protein>
<gene>
    <name evidence="3" type="ORF">C7C46_22370</name>
</gene>
<feature type="domain" description="SGNH hydrolase-type esterase" evidence="2">
    <location>
        <begin position="53"/>
        <end position="292"/>
    </location>
</feature>
<dbReference type="AlphaFoldDB" id="A0A2V4NLY0"/>
<name>A0A2V4NLY0_9ACTN</name>
<keyword evidence="4" id="KW-1185">Reference proteome</keyword>
<organism evidence="3 4">
    <name type="scientific">Streptomyces tateyamensis</name>
    <dbReference type="NCBI Taxonomy" id="565073"/>
    <lineage>
        <taxon>Bacteria</taxon>
        <taxon>Bacillati</taxon>
        <taxon>Actinomycetota</taxon>
        <taxon>Actinomycetes</taxon>
        <taxon>Kitasatosporales</taxon>
        <taxon>Streptomycetaceae</taxon>
        <taxon>Streptomyces</taxon>
    </lineage>
</organism>
<evidence type="ECO:0000259" key="2">
    <source>
        <dbReference type="Pfam" id="PF13472"/>
    </source>
</evidence>
<evidence type="ECO:0000313" key="3">
    <source>
        <dbReference type="EMBL" id="PYC76390.1"/>
    </source>
</evidence>
<evidence type="ECO:0000313" key="4">
    <source>
        <dbReference type="Proteomes" id="UP000248039"/>
    </source>
</evidence>
<dbReference type="EMBL" id="PYBW01000083">
    <property type="protein sequence ID" value="PYC76390.1"/>
    <property type="molecule type" value="Genomic_DNA"/>
</dbReference>
<keyword evidence="1" id="KW-0732">Signal</keyword>
<dbReference type="RefSeq" id="WP_110671693.1">
    <property type="nucleotide sequence ID" value="NZ_PYBW01000083.1"/>
</dbReference>
<dbReference type="InterPro" id="IPR036514">
    <property type="entry name" value="SGNH_hydro_sf"/>
</dbReference>
<dbReference type="GO" id="GO:0016787">
    <property type="term" value="F:hydrolase activity"/>
    <property type="evidence" value="ECO:0007669"/>
    <property type="project" value="UniProtKB-KW"/>
</dbReference>
<feature type="chain" id="PRO_5016047558" evidence="1">
    <location>
        <begin position="41"/>
        <end position="301"/>
    </location>
</feature>
<accession>A0A2V4NLY0</accession>
<keyword evidence="3" id="KW-0378">Hydrolase</keyword>
<dbReference type="InterPro" id="IPR013830">
    <property type="entry name" value="SGNH_hydro"/>
</dbReference>
<comment type="caution">
    <text evidence="3">The sequence shown here is derived from an EMBL/GenBank/DDBJ whole genome shotgun (WGS) entry which is preliminary data.</text>
</comment>
<dbReference type="Gene3D" id="3.40.50.1110">
    <property type="entry name" value="SGNH hydrolase"/>
    <property type="match status" value="1"/>
</dbReference>
<dbReference type="Proteomes" id="UP000248039">
    <property type="component" value="Unassembled WGS sequence"/>
</dbReference>
<evidence type="ECO:0000256" key="1">
    <source>
        <dbReference type="SAM" id="SignalP"/>
    </source>
</evidence>
<dbReference type="OrthoDB" id="154486at2"/>